<reference evidence="1 2" key="1">
    <citation type="submission" date="2013-02" db="EMBL/GenBank/DDBJ databases">
        <title>The Genome Sequence of Acinetobacter schindleri CIP 107287.</title>
        <authorList>
            <consortium name="The Broad Institute Genome Sequencing Platform"/>
            <consortium name="The Broad Institute Genome Sequencing Center for Infectious Disease"/>
            <person name="Cerqueira G."/>
            <person name="Feldgarden M."/>
            <person name="Courvalin P."/>
            <person name="Perichon B."/>
            <person name="Grillot-Courvalin C."/>
            <person name="Clermont D."/>
            <person name="Rocha E."/>
            <person name="Yoon E.-J."/>
            <person name="Nemec A."/>
            <person name="Walker B."/>
            <person name="Young S.K."/>
            <person name="Zeng Q."/>
            <person name="Gargeya S."/>
            <person name="Fitzgerald M."/>
            <person name="Haas B."/>
            <person name="Abouelleil A."/>
            <person name="Alvarado L."/>
            <person name="Arachchi H.M."/>
            <person name="Berlin A.M."/>
            <person name="Chapman S.B."/>
            <person name="Dewar J."/>
            <person name="Goldberg J."/>
            <person name="Griggs A."/>
            <person name="Gujja S."/>
            <person name="Hansen M."/>
            <person name="Howarth C."/>
            <person name="Imamovic A."/>
            <person name="Larimer J."/>
            <person name="McCowan C."/>
            <person name="Murphy C."/>
            <person name="Neiman D."/>
            <person name="Pearson M."/>
            <person name="Priest M."/>
            <person name="Roberts A."/>
            <person name="Saif S."/>
            <person name="Shea T."/>
            <person name="Sisk P."/>
            <person name="Sykes S."/>
            <person name="Wortman J."/>
            <person name="Nusbaum C."/>
            <person name="Birren B."/>
        </authorList>
    </citation>
    <scope>NUCLEOTIDE SEQUENCE [LARGE SCALE GENOMIC DNA]</scope>
    <source>
        <strain evidence="1 2">CIP 107287</strain>
    </source>
</reference>
<organism evidence="1 2">
    <name type="scientific">Acinetobacter schindleri CIP 107287</name>
    <dbReference type="NCBI Taxonomy" id="1217988"/>
    <lineage>
        <taxon>Bacteria</taxon>
        <taxon>Pseudomonadati</taxon>
        <taxon>Pseudomonadota</taxon>
        <taxon>Gammaproteobacteria</taxon>
        <taxon>Moraxellales</taxon>
        <taxon>Moraxellaceae</taxon>
        <taxon>Acinetobacter</taxon>
    </lineage>
</organism>
<gene>
    <name evidence="1" type="ORF">F955_02791</name>
</gene>
<evidence type="ECO:0000313" key="2">
    <source>
        <dbReference type="Proteomes" id="UP000018440"/>
    </source>
</evidence>
<comment type="caution">
    <text evidence="1">The sequence shown here is derived from an EMBL/GenBank/DDBJ whole genome shotgun (WGS) entry which is preliminary data.</text>
</comment>
<dbReference type="PATRIC" id="fig|1217988.3.peg.2691"/>
<name>N9AAU0_9GAMM</name>
<protein>
    <submittedName>
        <fullName evidence="1">Uncharacterized protein</fullName>
    </submittedName>
</protein>
<dbReference type="EMBL" id="APPQ01000031">
    <property type="protein sequence ID" value="ENV43244.1"/>
    <property type="molecule type" value="Genomic_DNA"/>
</dbReference>
<evidence type="ECO:0000313" key="1">
    <source>
        <dbReference type="EMBL" id="ENV43244.1"/>
    </source>
</evidence>
<dbReference type="HOGENOM" id="CLU_1782699_0_0_6"/>
<dbReference type="RefSeq" id="WP_004895497.1">
    <property type="nucleotide sequence ID" value="NZ_KB849578.1"/>
</dbReference>
<accession>N9AAU0</accession>
<dbReference type="Proteomes" id="UP000018440">
    <property type="component" value="Unassembled WGS sequence"/>
</dbReference>
<proteinExistence type="predicted"/>
<sequence length="145" mass="16384">MFKERINKFGKDAIISSAEIIISSYNAYMAASFGDAYHKRKERDGSFVAIAYVPMNSGAHHIHYLIQAGKAYDGTAWIFTDIKNAIRSIKRIKKDAVIRTLDDQQITQLIAKEKMESAQLIEASRNFNQGNRSDLIKILNNGDDK</sequence>
<dbReference type="AlphaFoldDB" id="N9AAU0"/>